<dbReference type="STRING" id="1715693.PH7735_02215"/>
<name>A0A0N7M9H7_9RHOB</name>
<evidence type="ECO:0008006" key="3">
    <source>
        <dbReference type="Google" id="ProtNLM"/>
    </source>
</evidence>
<dbReference type="AlphaFoldDB" id="A0A0N7M9H7"/>
<gene>
    <name evidence="1" type="ORF">PH7735_02215</name>
</gene>
<evidence type="ECO:0000313" key="2">
    <source>
        <dbReference type="Proteomes" id="UP000051870"/>
    </source>
</evidence>
<dbReference type="EMBL" id="CYTW01000002">
    <property type="protein sequence ID" value="CUJ99526.1"/>
    <property type="molecule type" value="Genomic_DNA"/>
</dbReference>
<dbReference type="SUPFAM" id="SSF53649">
    <property type="entry name" value="Alkaline phosphatase-like"/>
    <property type="match status" value="1"/>
</dbReference>
<protein>
    <recommendedName>
        <fullName evidence="3">Arylsulfatase</fullName>
    </recommendedName>
</protein>
<proteinExistence type="predicted"/>
<organism evidence="1 2">
    <name type="scientific">Shimia thalassica</name>
    <dbReference type="NCBI Taxonomy" id="1715693"/>
    <lineage>
        <taxon>Bacteria</taxon>
        <taxon>Pseudomonadati</taxon>
        <taxon>Pseudomonadota</taxon>
        <taxon>Alphaproteobacteria</taxon>
        <taxon>Rhodobacterales</taxon>
        <taxon>Roseobacteraceae</taxon>
    </lineage>
</organism>
<dbReference type="InterPro" id="IPR017850">
    <property type="entry name" value="Alkaline_phosphatase_core_sf"/>
</dbReference>
<keyword evidence="2" id="KW-1185">Reference proteome</keyword>
<evidence type="ECO:0000313" key="1">
    <source>
        <dbReference type="EMBL" id="CUJ99526.1"/>
    </source>
</evidence>
<dbReference type="Proteomes" id="UP000051870">
    <property type="component" value="Unassembled WGS sequence"/>
</dbReference>
<dbReference type="Pfam" id="PF14707">
    <property type="entry name" value="Sulfatase_C"/>
    <property type="match status" value="1"/>
</dbReference>
<dbReference type="Gene3D" id="3.30.1120.10">
    <property type="match status" value="1"/>
</dbReference>
<dbReference type="PANTHER" id="PTHR43751:SF2">
    <property type="entry name" value="SULFATASE N-TERMINAL DOMAIN-CONTAINING PROTEIN"/>
    <property type="match status" value="1"/>
</dbReference>
<reference evidence="2" key="1">
    <citation type="submission" date="2015-09" db="EMBL/GenBank/DDBJ databases">
        <authorList>
            <person name="Rodrigo-Torres Lidia"/>
            <person name="Arahal R.David."/>
        </authorList>
    </citation>
    <scope>NUCLEOTIDE SEQUENCE [LARGE SCALE GENOMIC DNA]</scope>
    <source>
        <strain evidence="2">CECT 7735</strain>
    </source>
</reference>
<dbReference type="PANTHER" id="PTHR43751">
    <property type="entry name" value="SULFATASE"/>
    <property type="match status" value="1"/>
</dbReference>
<sequence>MKAGGIQAIGREYKVHLDGYNFLPILTGETKDGPRHEIFYFADTGELTALRYDDWKLIFLEQKAVSTLRAWIEHWTALRVPLITNLRSDPYEQAHLTSNTYYDWMIDRIYFLVPAQKYVGQFLATFQEFPPRQKPASFSIDQVMELMEANNGSK</sequence>
<dbReference type="InterPro" id="IPR052701">
    <property type="entry name" value="GAG_Ulvan_Degrading_Sulfatases"/>
</dbReference>
<dbReference type="Gene3D" id="3.40.720.10">
    <property type="entry name" value="Alkaline Phosphatase, subunit A"/>
    <property type="match status" value="1"/>
</dbReference>
<accession>A0A0N7M9H7</accession>